<gene>
    <name evidence="1" type="ORF">EVAR_65235_1</name>
</gene>
<accession>A0A4C1ZJT1</accession>
<dbReference type="Proteomes" id="UP000299102">
    <property type="component" value="Unassembled WGS sequence"/>
</dbReference>
<sequence length="202" mass="22368">MPSKGDKRPVPAIPRDVLPLRVSCRDADTSGRRARPAFAGLSERQPHGLSVTVDKRSGIRVIQTNVVLWLKLMSPELAYHRAHDVSPPPIQMRRDVEFSLFMFELKCTENGVESGFRRKLMVGRAAPTPHFGGSMGSSITAGQSSNLFLIAVKQGNRLRALEIAFNHRSRTLPAPFRPQIRGCGKTRLSGDFLRSITCGYSD</sequence>
<keyword evidence="2" id="KW-1185">Reference proteome</keyword>
<proteinExistence type="predicted"/>
<protein>
    <submittedName>
        <fullName evidence="1">Uncharacterized protein</fullName>
    </submittedName>
</protein>
<name>A0A4C1ZJT1_EUMVA</name>
<comment type="caution">
    <text evidence="1">The sequence shown here is derived from an EMBL/GenBank/DDBJ whole genome shotgun (WGS) entry which is preliminary data.</text>
</comment>
<reference evidence="1 2" key="1">
    <citation type="journal article" date="2019" name="Commun. Biol.">
        <title>The bagworm genome reveals a unique fibroin gene that provides high tensile strength.</title>
        <authorList>
            <person name="Kono N."/>
            <person name="Nakamura H."/>
            <person name="Ohtoshi R."/>
            <person name="Tomita M."/>
            <person name="Numata K."/>
            <person name="Arakawa K."/>
        </authorList>
    </citation>
    <scope>NUCLEOTIDE SEQUENCE [LARGE SCALE GENOMIC DNA]</scope>
</reference>
<organism evidence="1 2">
    <name type="scientific">Eumeta variegata</name>
    <name type="common">Bagworm moth</name>
    <name type="synonym">Eumeta japonica</name>
    <dbReference type="NCBI Taxonomy" id="151549"/>
    <lineage>
        <taxon>Eukaryota</taxon>
        <taxon>Metazoa</taxon>
        <taxon>Ecdysozoa</taxon>
        <taxon>Arthropoda</taxon>
        <taxon>Hexapoda</taxon>
        <taxon>Insecta</taxon>
        <taxon>Pterygota</taxon>
        <taxon>Neoptera</taxon>
        <taxon>Endopterygota</taxon>
        <taxon>Lepidoptera</taxon>
        <taxon>Glossata</taxon>
        <taxon>Ditrysia</taxon>
        <taxon>Tineoidea</taxon>
        <taxon>Psychidae</taxon>
        <taxon>Oiketicinae</taxon>
        <taxon>Eumeta</taxon>
    </lineage>
</organism>
<dbReference type="EMBL" id="BGZK01001855">
    <property type="protein sequence ID" value="GBP87374.1"/>
    <property type="molecule type" value="Genomic_DNA"/>
</dbReference>
<dbReference type="AlphaFoldDB" id="A0A4C1ZJT1"/>
<evidence type="ECO:0000313" key="1">
    <source>
        <dbReference type="EMBL" id="GBP87374.1"/>
    </source>
</evidence>
<evidence type="ECO:0000313" key="2">
    <source>
        <dbReference type="Proteomes" id="UP000299102"/>
    </source>
</evidence>